<dbReference type="Pfam" id="PF12507">
    <property type="entry name" value="HCMV_UL139"/>
    <property type="match status" value="1"/>
</dbReference>
<evidence type="ECO:0000313" key="2">
    <source>
        <dbReference type="EMBL" id="KAK1368945.1"/>
    </source>
</evidence>
<comment type="caution">
    <text evidence="2">The sequence shown here is derived from an EMBL/GenBank/DDBJ whole genome shotgun (WGS) entry which is preliminary data.</text>
</comment>
<dbReference type="PANTHER" id="PTHR37214">
    <property type="entry name" value="CYTOMEGALOVIRUS UL139 PROTEIN"/>
    <property type="match status" value="1"/>
</dbReference>
<organism evidence="2 3">
    <name type="scientific">Heracleum sosnowskyi</name>
    <dbReference type="NCBI Taxonomy" id="360622"/>
    <lineage>
        <taxon>Eukaryota</taxon>
        <taxon>Viridiplantae</taxon>
        <taxon>Streptophyta</taxon>
        <taxon>Embryophyta</taxon>
        <taxon>Tracheophyta</taxon>
        <taxon>Spermatophyta</taxon>
        <taxon>Magnoliopsida</taxon>
        <taxon>eudicotyledons</taxon>
        <taxon>Gunneridae</taxon>
        <taxon>Pentapetalae</taxon>
        <taxon>asterids</taxon>
        <taxon>campanulids</taxon>
        <taxon>Apiales</taxon>
        <taxon>Apiaceae</taxon>
        <taxon>Apioideae</taxon>
        <taxon>apioid superclade</taxon>
        <taxon>Tordylieae</taxon>
        <taxon>Tordyliinae</taxon>
        <taxon>Heracleum</taxon>
    </lineage>
</organism>
<dbReference type="InterPro" id="IPR021042">
    <property type="entry name" value="Herpes_UL139_cytomegalovirus"/>
</dbReference>
<name>A0AAD8HKF0_9APIA</name>
<feature type="coiled-coil region" evidence="1">
    <location>
        <begin position="82"/>
        <end position="184"/>
    </location>
</feature>
<keyword evidence="3" id="KW-1185">Reference proteome</keyword>
<evidence type="ECO:0000256" key="1">
    <source>
        <dbReference type="SAM" id="Coils"/>
    </source>
</evidence>
<dbReference type="AlphaFoldDB" id="A0AAD8HKF0"/>
<dbReference type="EMBL" id="JAUIZM010000008">
    <property type="protein sequence ID" value="KAK1368945.1"/>
    <property type="molecule type" value="Genomic_DNA"/>
</dbReference>
<dbReference type="Proteomes" id="UP001237642">
    <property type="component" value="Unassembled WGS sequence"/>
</dbReference>
<gene>
    <name evidence="2" type="ORF">POM88_035037</name>
</gene>
<accession>A0AAD8HKF0</accession>
<reference evidence="2" key="2">
    <citation type="submission" date="2023-05" db="EMBL/GenBank/DDBJ databases">
        <authorList>
            <person name="Schelkunov M.I."/>
        </authorList>
    </citation>
    <scope>NUCLEOTIDE SEQUENCE</scope>
    <source>
        <strain evidence="2">Hsosn_3</strain>
        <tissue evidence="2">Leaf</tissue>
    </source>
</reference>
<sequence>MALLPTGFKERLEQMELCRIQRLSLLQAEKELQFTKSQLLASKISSIKSADHRCLNLQQQIANKHFVISSLKSRIDLLDTEYLDVSQQVRVLKSEVQELEELEREKERYFDSEIKEMEGFKAEVEKFTDERRREVQELKNQAEQLKSSFVKLQGNIGCSDDSELAAAEIRKSELLAEKENLDCRLASSYQIRAQLQRQLQSILMTQSQAGKKCTYSSQMRCLKP</sequence>
<protein>
    <submittedName>
        <fullName evidence="2">Kinetochore protein NDC80</fullName>
    </submittedName>
</protein>
<proteinExistence type="predicted"/>
<keyword evidence="1" id="KW-0175">Coiled coil</keyword>
<reference evidence="2" key="1">
    <citation type="submission" date="2023-02" db="EMBL/GenBank/DDBJ databases">
        <title>Genome of toxic invasive species Heracleum sosnowskyi carries increased number of genes despite the absence of recent whole-genome duplications.</title>
        <authorList>
            <person name="Schelkunov M."/>
            <person name="Shtratnikova V."/>
            <person name="Makarenko M."/>
            <person name="Klepikova A."/>
            <person name="Omelchenko D."/>
            <person name="Novikova G."/>
            <person name="Obukhova E."/>
            <person name="Bogdanov V."/>
            <person name="Penin A."/>
            <person name="Logacheva M."/>
        </authorList>
    </citation>
    <scope>NUCLEOTIDE SEQUENCE</scope>
    <source>
        <strain evidence="2">Hsosn_3</strain>
        <tissue evidence="2">Leaf</tissue>
    </source>
</reference>
<evidence type="ECO:0000313" key="3">
    <source>
        <dbReference type="Proteomes" id="UP001237642"/>
    </source>
</evidence>
<dbReference type="PANTHER" id="PTHR37214:SF2">
    <property type="entry name" value="CYTOMEGALOVIRUS UL139 PROTEIN"/>
    <property type="match status" value="1"/>
</dbReference>